<keyword evidence="2" id="KW-0378">Hydrolase</keyword>
<evidence type="ECO:0000313" key="5">
    <source>
        <dbReference type="Proteomes" id="UP000001683"/>
    </source>
</evidence>
<accession>B2A2Q9</accession>
<dbReference type="PANTHER" id="PTHR21660">
    <property type="entry name" value="THIOESTERASE SUPERFAMILY MEMBER-RELATED"/>
    <property type="match status" value="1"/>
</dbReference>
<reference evidence="4 5" key="2">
    <citation type="journal article" date="2011" name="J. Bacteriol.">
        <title>Complete genome sequence of the anaerobic, halophilic alkalithermophile Natranaerobius thermophilus JW/NM-WN-LF.</title>
        <authorList>
            <person name="Zhao B."/>
            <person name="Mesbah N.M."/>
            <person name="Dalin E."/>
            <person name="Goodwin L."/>
            <person name="Nolan M."/>
            <person name="Pitluck S."/>
            <person name="Chertkov O."/>
            <person name="Brettin T.S."/>
            <person name="Han J."/>
            <person name="Larimer F.W."/>
            <person name="Land M.L."/>
            <person name="Hauser L."/>
            <person name="Kyrpides N."/>
            <person name="Wiegel J."/>
        </authorList>
    </citation>
    <scope>NUCLEOTIDE SEQUENCE [LARGE SCALE GENOMIC DNA]</scope>
    <source>
        <strain evidence="5">ATCC BAA-1301 / DSM 18059 / JW/NM-WN-LF</strain>
    </source>
</reference>
<name>B2A2Q9_NATTJ</name>
<organism evidence="4 5">
    <name type="scientific">Natranaerobius thermophilus (strain ATCC BAA-1301 / DSM 18059 / JW/NM-WN-LF)</name>
    <dbReference type="NCBI Taxonomy" id="457570"/>
    <lineage>
        <taxon>Bacteria</taxon>
        <taxon>Bacillati</taxon>
        <taxon>Bacillota</taxon>
        <taxon>Clostridia</taxon>
        <taxon>Natranaerobiales</taxon>
        <taxon>Natranaerobiaceae</taxon>
        <taxon>Natranaerobius</taxon>
    </lineage>
</organism>
<dbReference type="CDD" id="cd03443">
    <property type="entry name" value="PaaI_thioesterase"/>
    <property type="match status" value="1"/>
</dbReference>
<evidence type="ECO:0000256" key="1">
    <source>
        <dbReference type="ARBA" id="ARBA00008324"/>
    </source>
</evidence>
<dbReference type="InterPro" id="IPR006683">
    <property type="entry name" value="Thioestr_dom"/>
</dbReference>
<evidence type="ECO:0000256" key="2">
    <source>
        <dbReference type="ARBA" id="ARBA00022801"/>
    </source>
</evidence>
<sequence length="149" mass="16722">MKTKISRELYDFIMEQNRITPYHRLLDMNITNLDNGFCEAEIKLEEKHMNPMNIAHGGVGFSILDVVSGTAATTTGVKTTTIEMNINYFRPTEIGDLLIAKGWIIKTGKSILVAEGKLYRDDDIVAVSRQSMKNLGGLTEKELSQKSLR</sequence>
<dbReference type="HOGENOM" id="CLU_089876_3_3_9"/>
<keyword evidence="5" id="KW-1185">Reference proteome</keyword>
<dbReference type="STRING" id="457570.Nther_2725"/>
<gene>
    <name evidence="4" type="ordered locus">Nther_2725</name>
</gene>
<dbReference type="OrthoDB" id="286702at2"/>
<evidence type="ECO:0000313" key="4">
    <source>
        <dbReference type="EMBL" id="ACB86277.1"/>
    </source>
</evidence>
<dbReference type="InParanoid" id="B2A2Q9"/>
<dbReference type="InterPro" id="IPR003736">
    <property type="entry name" value="PAAI_dom"/>
</dbReference>
<dbReference type="Gene3D" id="3.10.129.10">
    <property type="entry name" value="Hotdog Thioesterase"/>
    <property type="match status" value="1"/>
</dbReference>
<protein>
    <submittedName>
        <fullName evidence="4">Thioesterase superfamily protein</fullName>
    </submittedName>
</protein>
<dbReference type="RefSeq" id="WP_012449113.1">
    <property type="nucleotide sequence ID" value="NC_010718.1"/>
</dbReference>
<dbReference type="SUPFAM" id="SSF54637">
    <property type="entry name" value="Thioesterase/thiol ester dehydrase-isomerase"/>
    <property type="match status" value="1"/>
</dbReference>
<dbReference type="Proteomes" id="UP000001683">
    <property type="component" value="Chromosome"/>
</dbReference>
<reference evidence="4 5" key="1">
    <citation type="submission" date="2008-04" db="EMBL/GenBank/DDBJ databases">
        <title>Complete sequence of chromosome of Natranaerobius thermophilus JW/NM-WN-LF.</title>
        <authorList>
            <consortium name="US DOE Joint Genome Institute"/>
            <person name="Copeland A."/>
            <person name="Lucas S."/>
            <person name="Lapidus A."/>
            <person name="Glavina del Rio T."/>
            <person name="Dalin E."/>
            <person name="Tice H."/>
            <person name="Bruce D."/>
            <person name="Goodwin L."/>
            <person name="Pitluck S."/>
            <person name="Chertkov O."/>
            <person name="Brettin T."/>
            <person name="Detter J.C."/>
            <person name="Han C."/>
            <person name="Kuske C.R."/>
            <person name="Schmutz J."/>
            <person name="Larimer F."/>
            <person name="Land M."/>
            <person name="Hauser L."/>
            <person name="Kyrpides N."/>
            <person name="Lykidis A."/>
            <person name="Mesbah N.M."/>
            <person name="Wiegel J."/>
        </authorList>
    </citation>
    <scope>NUCLEOTIDE SEQUENCE [LARGE SCALE GENOMIC DNA]</scope>
    <source>
        <strain evidence="5">ATCC BAA-1301 / DSM 18059 / JW/NM-WN-LF</strain>
    </source>
</reference>
<dbReference type="EMBL" id="CP001034">
    <property type="protein sequence ID" value="ACB86277.1"/>
    <property type="molecule type" value="Genomic_DNA"/>
</dbReference>
<feature type="domain" description="Thioesterase" evidence="3">
    <location>
        <begin position="52"/>
        <end position="125"/>
    </location>
</feature>
<proteinExistence type="inferred from homology"/>
<dbReference type="GO" id="GO:0047617">
    <property type="term" value="F:fatty acyl-CoA hydrolase activity"/>
    <property type="evidence" value="ECO:0007669"/>
    <property type="project" value="InterPro"/>
</dbReference>
<dbReference type="InterPro" id="IPR039298">
    <property type="entry name" value="ACOT13"/>
</dbReference>
<dbReference type="NCBIfam" id="TIGR00369">
    <property type="entry name" value="unchar_dom_1"/>
    <property type="match status" value="1"/>
</dbReference>
<dbReference type="InterPro" id="IPR029069">
    <property type="entry name" value="HotDog_dom_sf"/>
</dbReference>
<dbReference type="KEGG" id="nth:Nther_2725"/>
<dbReference type="Pfam" id="PF03061">
    <property type="entry name" value="4HBT"/>
    <property type="match status" value="1"/>
</dbReference>
<dbReference type="PANTHER" id="PTHR21660:SF1">
    <property type="entry name" value="ACYL-COENZYME A THIOESTERASE 13"/>
    <property type="match status" value="1"/>
</dbReference>
<dbReference type="AlphaFoldDB" id="B2A2Q9"/>
<dbReference type="eggNOG" id="COG2050">
    <property type="taxonomic scope" value="Bacteria"/>
</dbReference>
<evidence type="ECO:0000259" key="3">
    <source>
        <dbReference type="Pfam" id="PF03061"/>
    </source>
</evidence>
<comment type="similarity">
    <text evidence="1">Belongs to the thioesterase PaaI family.</text>
</comment>